<gene>
    <name evidence="1" type="ORF">EKO04_006844</name>
</gene>
<evidence type="ECO:0000313" key="1">
    <source>
        <dbReference type="EMBL" id="KAF9695078.1"/>
    </source>
</evidence>
<name>A0A8H7MHD9_9PLEO</name>
<sequence>MARGGPKYTIQDYVSNMKDPRFTFSPYGVWNKVHGDGKSITYGSFVAFTQASSTVPPVYLVMVKKGKDVVLVPFAVKRQLYAGPPPDADVVLALRAAVGLEEE</sequence>
<reference evidence="1" key="1">
    <citation type="submission" date="2018-12" db="EMBL/GenBank/DDBJ databases">
        <authorList>
            <person name="Syme R.A."/>
            <person name="Farfan-Caceres L."/>
            <person name="Lichtenzveig J."/>
        </authorList>
    </citation>
    <scope>NUCLEOTIDE SEQUENCE</scope>
    <source>
        <strain evidence="1">Al4</strain>
    </source>
</reference>
<organism evidence="1 2">
    <name type="scientific">Ascochyta lentis</name>
    <dbReference type="NCBI Taxonomy" id="205686"/>
    <lineage>
        <taxon>Eukaryota</taxon>
        <taxon>Fungi</taxon>
        <taxon>Dikarya</taxon>
        <taxon>Ascomycota</taxon>
        <taxon>Pezizomycotina</taxon>
        <taxon>Dothideomycetes</taxon>
        <taxon>Pleosporomycetidae</taxon>
        <taxon>Pleosporales</taxon>
        <taxon>Pleosporineae</taxon>
        <taxon>Didymellaceae</taxon>
        <taxon>Ascochyta</taxon>
    </lineage>
</organism>
<dbReference type="EMBL" id="RZGK01000012">
    <property type="protein sequence ID" value="KAF9695078.1"/>
    <property type="molecule type" value="Genomic_DNA"/>
</dbReference>
<dbReference type="AlphaFoldDB" id="A0A8H7MHD9"/>
<proteinExistence type="predicted"/>
<comment type="caution">
    <text evidence="1">The sequence shown here is derived from an EMBL/GenBank/DDBJ whole genome shotgun (WGS) entry which is preliminary data.</text>
</comment>
<keyword evidence="2" id="KW-1185">Reference proteome</keyword>
<accession>A0A8H7MHD9</accession>
<reference evidence="1" key="2">
    <citation type="submission" date="2020-09" db="EMBL/GenBank/DDBJ databases">
        <title>Reference genome assembly for Australian Ascochyta lentis isolate Al4.</title>
        <authorList>
            <person name="Lee R.C."/>
            <person name="Farfan-Caceres L.M."/>
            <person name="Debler J.W."/>
            <person name="Williams A.H."/>
            <person name="Henares B.M."/>
        </authorList>
    </citation>
    <scope>NUCLEOTIDE SEQUENCE</scope>
    <source>
        <strain evidence="1">Al4</strain>
    </source>
</reference>
<protein>
    <submittedName>
        <fullName evidence="1">Uncharacterized protein</fullName>
    </submittedName>
</protein>
<dbReference type="Proteomes" id="UP000651452">
    <property type="component" value="Unassembled WGS sequence"/>
</dbReference>
<evidence type="ECO:0000313" key="2">
    <source>
        <dbReference type="Proteomes" id="UP000651452"/>
    </source>
</evidence>